<organism evidence="1 2">
    <name type="scientific">Nocardiopsis tropica</name>
    <dbReference type="NCBI Taxonomy" id="109330"/>
    <lineage>
        <taxon>Bacteria</taxon>
        <taxon>Bacillati</taxon>
        <taxon>Actinomycetota</taxon>
        <taxon>Actinomycetes</taxon>
        <taxon>Streptosporangiales</taxon>
        <taxon>Nocardiopsidaceae</taxon>
        <taxon>Nocardiopsis</taxon>
    </lineage>
</organism>
<dbReference type="EMBL" id="JAUUCC010000112">
    <property type="protein sequence ID" value="MEE2054464.1"/>
    <property type="molecule type" value="Genomic_DNA"/>
</dbReference>
<dbReference type="RefSeq" id="WP_330161307.1">
    <property type="nucleotide sequence ID" value="NZ_BAAAJA010000047.1"/>
</dbReference>
<name>A0ABU7KZP1_9ACTN</name>
<sequence length="75" mass="7994">MNPLDATEPHDPVPFGRVHVVDHDADRLAVLGARVDALWRGSSPAQTLPGVASLALPGALFEDDAHTVRRPGQVH</sequence>
<evidence type="ECO:0008006" key="3">
    <source>
        <dbReference type="Google" id="ProtNLM"/>
    </source>
</evidence>
<proteinExistence type="predicted"/>
<gene>
    <name evidence="1" type="ORF">Q8A49_28615</name>
</gene>
<protein>
    <recommendedName>
        <fullName evidence="3">AraC family transcriptional regulator</fullName>
    </recommendedName>
</protein>
<evidence type="ECO:0000313" key="2">
    <source>
        <dbReference type="Proteomes" id="UP001348641"/>
    </source>
</evidence>
<evidence type="ECO:0000313" key="1">
    <source>
        <dbReference type="EMBL" id="MEE2054464.1"/>
    </source>
</evidence>
<dbReference type="Proteomes" id="UP001348641">
    <property type="component" value="Unassembled WGS sequence"/>
</dbReference>
<reference evidence="1 2" key="1">
    <citation type="submission" date="2023-07" db="EMBL/GenBank/DDBJ databases">
        <authorList>
            <person name="Girao M."/>
            <person name="Carvalho M.F."/>
        </authorList>
    </citation>
    <scope>NUCLEOTIDE SEQUENCE [LARGE SCALE GENOMIC DNA]</scope>
    <source>
        <strain evidence="1 2">66/93</strain>
    </source>
</reference>
<accession>A0ABU7KZP1</accession>
<comment type="caution">
    <text evidence="1">The sequence shown here is derived from an EMBL/GenBank/DDBJ whole genome shotgun (WGS) entry which is preliminary data.</text>
</comment>